<dbReference type="Proteomes" id="UP000028939">
    <property type="component" value="Chromosome"/>
</dbReference>
<evidence type="ECO:0000313" key="2">
    <source>
        <dbReference type="EMBL" id="AIL97799.1"/>
    </source>
</evidence>
<proteinExistence type="predicted"/>
<geneLocation type="plasmid" evidence="2">
    <name>unnamed</name>
</geneLocation>
<name>A0A077HN27_9CORY</name>
<dbReference type="KEGG" id="cuv:CUREI_11485"/>
<evidence type="ECO:0000313" key="3">
    <source>
        <dbReference type="Proteomes" id="UP000028939"/>
    </source>
</evidence>
<keyword evidence="2" id="KW-0614">Plasmid</keyword>
<dbReference type="HOGENOM" id="CLU_2698397_0_0_11"/>
<accession>A0A077HN27</accession>
<protein>
    <submittedName>
        <fullName evidence="2">Uncharacterized protein</fullName>
    </submittedName>
</protein>
<dbReference type="EMBL" id="CP009215">
    <property type="protein sequence ID" value="AIL96395.1"/>
    <property type="molecule type" value="Genomic_DNA"/>
</dbReference>
<organism evidence="2 3">
    <name type="scientific">Corynebacterium ureicelerivorans</name>
    <dbReference type="NCBI Taxonomy" id="401472"/>
    <lineage>
        <taxon>Bacteria</taxon>
        <taxon>Bacillati</taxon>
        <taxon>Actinomycetota</taxon>
        <taxon>Actinomycetes</taxon>
        <taxon>Mycobacteriales</taxon>
        <taxon>Corynebacteriaceae</taxon>
        <taxon>Corynebacterium</taxon>
    </lineage>
</organism>
<sequence length="73" mass="7962">MNSKAQEADRVRMERALLGAGMDAKRALESAARVAPYDERLRAWEALADAASRANQALAGYMTEYGLMGKEGE</sequence>
<dbReference type="EMBL" id="CP009216">
    <property type="protein sequence ID" value="AIL97799.1"/>
    <property type="molecule type" value="Genomic_DNA"/>
</dbReference>
<dbReference type="KEGG" id="cuv:CUREI_02950"/>
<reference evidence="2 3" key="1">
    <citation type="submission" date="2014-08" db="EMBL/GenBank/DDBJ databases">
        <title>Complete genome sequence of Corynebacterium ureicelerivorans DSM 45051, a lipophilic and urea-splitting isolate from a blood culture of a septicaemia patient.</title>
        <authorList>
            <person name="Tippelt A."/>
            <person name="Albersmeier A."/>
            <person name="Brinkrolf K."/>
            <person name="Ruckert C."/>
            <person name="Tauch A."/>
        </authorList>
    </citation>
    <scope>NUCLEOTIDE SEQUENCE [LARGE SCALE GENOMIC DNA]</scope>
    <source>
        <strain evidence="2 3">IMMIB RIV-2301</strain>
        <plasmid evidence="3">Plasmid unnamed</plasmid>
        <plasmid evidence="2">unnamed</plasmid>
    </source>
</reference>
<gene>
    <name evidence="1" type="ORF">CUREI_02950</name>
    <name evidence="2" type="ORF">CUREI_11485</name>
</gene>
<evidence type="ECO:0000313" key="1">
    <source>
        <dbReference type="EMBL" id="AIL96395.1"/>
    </source>
</evidence>
<dbReference type="AlphaFoldDB" id="A0A077HN27"/>
<keyword evidence="3" id="KW-1185">Reference proteome</keyword>
<dbReference type="Proteomes" id="UP000028939">
    <property type="component" value="Plasmid unnamed"/>
</dbReference>
<dbReference type="STRING" id="401472.CUREI_02950"/>
<dbReference type="RefSeq" id="WP_038610194.1">
    <property type="nucleotide sequence ID" value="NZ_CP009215.1"/>
</dbReference>